<evidence type="ECO:0000313" key="1">
    <source>
        <dbReference type="Ensembl" id="ENSFHEP00000000118.1"/>
    </source>
</evidence>
<dbReference type="AlphaFoldDB" id="A0A3Q2SN32"/>
<dbReference type="PANTHER" id="PTHR31025:SF19">
    <property type="entry name" value="SI:CH73-42K18.1-RELATED"/>
    <property type="match status" value="1"/>
</dbReference>
<organism evidence="1 2">
    <name type="scientific">Fundulus heteroclitus</name>
    <name type="common">Killifish</name>
    <name type="synonym">Mummichog</name>
    <dbReference type="NCBI Taxonomy" id="8078"/>
    <lineage>
        <taxon>Eukaryota</taxon>
        <taxon>Metazoa</taxon>
        <taxon>Chordata</taxon>
        <taxon>Craniata</taxon>
        <taxon>Vertebrata</taxon>
        <taxon>Euteleostomi</taxon>
        <taxon>Actinopterygii</taxon>
        <taxon>Neopterygii</taxon>
        <taxon>Teleostei</taxon>
        <taxon>Neoteleostei</taxon>
        <taxon>Acanthomorphata</taxon>
        <taxon>Ovalentaria</taxon>
        <taxon>Atherinomorphae</taxon>
        <taxon>Cyprinodontiformes</taxon>
        <taxon>Fundulidae</taxon>
        <taxon>Fundulus</taxon>
    </lineage>
</organism>
<name>A0A3Q2SN32_FUNHE</name>
<accession>A0A3Q2SN32</accession>
<dbReference type="GeneTree" id="ENSGT00950000182912"/>
<reference evidence="1" key="2">
    <citation type="submission" date="2025-09" db="UniProtKB">
        <authorList>
            <consortium name="Ensembl"/>
        </authorList>
    </citation>
    <scope>IDENTIFICATION</scope>
</reference>
<dbReference type="Proteomes" id="UP000265000">
    <property type="component" value="Unplaced"/>
</dbReference>
<dbReference type="Ensembl" id="ENSFHET00000016055.1">
    <property type="protein sequence ID" value="ENSFHEP00000000118.1"/>
    <property type="gene ID" value="ENSFHEG00000023361.1"/>
</dbReference>
<proteinExistence type="predicted"/>
<protein>
    <submittedName>
        <fullName evidence="1">Uncharacterized protein</fullName>
    </submittedName>
</protein>
<sequence>VPDRVRKLKLNSRLAPVYEDPNSGGKLTPLVDVEELPQKALVHISLTRESSYFASTDIFSDVSSPERLSRWLPGPFPLPRFSSVVGLAFREADTAFEKKGWHGTENKEMAMVVEALVAKHPGLKEMCSVTGWNGWKFEMGNYRTKMGRAGCQEVAVNAGKRSKNKIKIKGPDREPSCTNIKRPKHAEANCRPNFPQREDPSSLEQLKEAVVEEARQTERRIGLINELMQSTVVWQPQTILSSHLVKQFLDLWLCVPSEVLDHAMTQSTTTQRKSVVFGDVLMSLVMFGLIYAPHLHYPTEPTNTFNFNQKVLPGLEGAKLSPRLQTFQDDVMIHV</sequence>
<reference evidence="1" key="1">
    <citation type="submission" date="2025-08" db="UniProtKB">
        <authorList>
            <consortium name="Ensembl"/>
        </authorList>
    </citation>
    <scope>IDENTIFICATION</scope>
</reference>
<evidence type="ECO:0000313" key="2">
    <source>
        <dbReference type="Proteomes" id="UP000265000"/>
    </source>
</evidence>
<keyword evidence="2" id="KW-1185">Reference proteome</keyword>
<dbReference type="PANTHER" id="PTHR31025">
    <property type="entry name" value="SI:CH211-196P9.1-RELATED"/>
    <property type="match status" value="1"/>
</dbReference>